<evidence type="ECO:0000256" key="1">
    <source>
        <dbReference type="SAM" id="MobiDB-lite"/>
    </source>
</evidence>
<accession>A0ABY3XSP2</accession>
<reference evidence="2 3" key="1">
    <citation type="journal article" date="2023" name="Microbiol. Spectr.">
        <title>Synergy between Genome Mining, Metabolomics, and Bioinformatics Uncovers Antibacterial Chlorinated Carbazole Alkaloids and Their Biosynthetic Gene Cluster from Streptomyces tubbatahanensis sp. nov., a Novel Actinomycete Isolated from Sulu Sea, Philippines.</title>
        <authorList>
            <person name="Tenebro C.P."/>
            <person name="Trono D.J.V.L."/>
            <person name="Balida L.A.P."/>
            <person name="Bayog L.K.A."/>
            <person name="Bruna J.R."/>
            <person name="Sabido E.M."/>
            <person name="Caspe D.P.C."/>
            <person name="de Los Santos E.L.C."/>
            <person name="Saludes J.P."/>
            <person name="Dalisay D.S."/>
        </authorList>
    </citation>
    <scope>NUCLEOTIDE SEQUENCE [LARGE SCALE GENOMIC DNA]</scope>
    <source>
        <strain evidence="2 3">DSD3025</strain>
    </source>
</reference>
<sequence length="212" mass="23301">MRGINWANGATVVAALTAAVGLVFTAISTYYGARVAEDQLEQSRADAQRKIQRQANLVSVWATDFPERAGIVANRSPDPVGPLMFVFWAYDDSFGIPIGGYYYELTATSLAGCSQIVIAPDKLKELRGRHAPKGGISMWGVRFLDTNGRQWAREAAGPPEEVRGTSFLEPSRLWKNVERKIRKAERSSTPRGSGGQTELAKHNPEPLEDCSY</sequence>
<gene>
    <name evidence="2" type="ORF">MMF93_13620</name>
</gene>
<dbReference type="RefSeq" id="WP_242751557.1">
    <property type="nucleotide sequence ID" value="NZ_CP093846.1"/>
</dbReference>
<name>A0ABY3XSP2_9ACTN</name>
<feature type="region of interest" description="Disordered" evidence="1">
    <location>
        <begin position="181"/>
        <end position="212"/>
    </location>
</feature>
<dbReference type="EMBL" id="CP093846">
    <property type="protein sequence ID" value="UNS97420.1"/>
    <property type="molecule type" value="Genomic_DNA"/>
</dbReference>
<protein>
    <submittedName>
        <fullName evidence="2">Uncharacterized protein</fullName>
    </submittedName>
</protein>
<evidence type="ECO:0000313" key="3">
    <source>
        <dbReference type="Proteomes" id="UP001202244"/>
    </source>
</evidence>
<evidence type="ECO:0000313" key="2">
    <source>
        <dbReference type="EMBL" id="UNS97420.1"/>
    </source>
</evidence>
<keyword evidence="3" id="KW-1185">Reference proteome</keyword>
<proteinExistence type="predicted"/>
<organism evidence="2 3">
    <name type="scientific">Streptomyces tubbatahanensis</name>
    <dbReference type="NCBI Taxonomy" id="2923272"/>
    <lineage>
        <taxon>Bacteria</taxon>
        <taxon>Bacillati</taxon>
        <taxon>Actinomycetota</taxon>
        <taxon>Actinomycetes</taxon>
        <taxon>Kitasatosporales</taxon>
        <taxon>Streptomycetaceae</taxon>
        <taxon>Streptomyces</taxon>
    </lineage>
</organism>
<dbReference type="Proteomes" id="UP001202244">
    <property type="component" value="Chromosome"/>
</dbReference>